<protein>
    <submittedName>
        <fullName evidence="2">Uncharacterized protein</fullName>
    </submittedName>
</protein>
<feature type="region of interest" description="Disordered" evidence="1">
    <location>
        <begin position="18"/>
        <end position="61"/>
    </location>
</feature>
<comment type="caution">
    <text evidence="2">The sequence shown here is derived from an EMBL/GenBank/DDBJ whole genome shotgun (WGS) entry which is preliminary data.</text>
</comment>
<proteinExistence type="predicted"/>
<organism evidence="2 3">
    <name type="scientific">Papaver nudicaule</name>
    <name type="common">Iceland poppy</name>
    <dbReference type="NCBI Taxonomy" id="74823"/>
    <lineage>
        <taxon>Eukaryota</taxon>
        <taxon>Viridiplantae</taxon>
        <taxon>Streptophyta</taxon>
        <taxon>Embryophyta</taxon>
        <taxon>Tracheophyta</taxon>
        <taxon>Spermatophyta</taxon>
        <taxon>Magnoliopsida</taxon>
        <taxon>Ranunculales</taxon>
        <taxon>Papaveraceae</taxon>
        <taxon>Papaveroideae</taxon>
        <taxon>Papaver</taxon>
    </lineage>
</organism>
<dbReference type="Proteomes" id="UP001177140">
    <property type="component" value="Unassembled WGS sequence"/>
</dbReference>
<gene>
    <name evidence="2" type="ORF">MKW94_008460</name>
</gene>
<dbReference type="AlphaFoldDB" id="A0AA41VS72"/>
<dbReference type="PANTHER" id="PTHR38370:SF1">
    <property type="entry name" value="BETA-1,4-XYLOSIDASE"/>
    <property type="match status" value="1"/>
</dbReference>
<sequence>MEGLIPFLLHAMKNKKTTQNNYRCLSEGSSRNRSYHQLISTADSTEGSSHRRTRSEFQTPSTTELFNQSYSGTVNYLRSQSLKHDTIPSPKIIESNQVTGATSTLHHRRR</sequence>
<feature type="region of interest" description="Disordered" evidence="1">
    <location>
        <begin position="87"/>
        <end position="110"/>
    </location>
</feature>
<evidence type="ECO:0000256" key="1">
    <source>
        <dbReference type="SAM" id="MobiDB-lite"/>
    </source>
</evidence>
<dbReference type="EMBL" id="JAJJMA010281304">
    <property type="protein sequence ID" value="MCL7046442.1"/>
    <property type="molecule type" value="Genomic_DNA"/>
</dbReference>
<feature type="compositionally biased region" description="Polar residues" evidence="1">
    <location>
        <begin position="94"/>
        <end position="104"/>
    </location>
</feature>
<keyword evidence="3" id="KW-1185">Reference proteome</keyword>
<accession>A0AA41VS72</accession>
<dbReference type="PANTHER" id="PTHR38370">
    <property type="entry name" value="BETA-1,4-XYLOSIDASE"/>
    <property type="match status" value="1"/>
</dbReference>
<name>A0AA41VS72_PAPNU</name>
<feature type="compositionally biased region" description="Polar residues" evidence="1">
    <location>
        <begin position="18"/>
        <end position="47"/>
    </location>
</feature>
<evidence type="ECO:0000313" key="3">
    <source>
        <dbReference type="Proteomes" id="UP001177140"/>
    </source>
</evidence>
<reference evidence="2" key="1">
    <citation type="submission" date="2022-03" db="EMBL/GenBank/DDBJ databases">
        <title>A functionally conserved STORR gene fusion in Papaver species that diverged 16.8 million years ago.</title>
        <authorList>
            <person name="Catania T."/>
        </authorList>
    </citation>
    <scope>NUCLEOTIDE SEQUENCE</scope>
    <source>
        <strain evidence="2">S-191538</strain>
    </source>
</reference>
<evidence type="ECO:0000313" key="2">
    <source>
        <dbReference type="EMBL" id="MCL7046442.1"/>
    </source>
</evidence>